<dbReference type="RefSeq" id="WP_379865254.1">
    <property type="nucleotide sequence ID" value="NZ_JBHTBW010000037.1"/>
</dbReference>
<reference evidence="2" key="1">
    <citation type="journal article" date="2019" name="Int. J. Syst. Evol. Microbiol.">
        <title>The Global Catalogue of Microorganisms (GCM) 10K type strain sequencing project: providing services to taxonomists for standard genome sequencing and annotation.</title>
        <authorList>
            <consortium name="The Broad Institute Genomics Platform"/>
            <consortium name="The Broad Institute Genome Sequencing Center for Infectious Disease"/>
            <person name="Wu L."/>
            <person name="Ma J."/>
        </authorList>
    </citation>
    <scope>NUCLEOTIDE SEQUENCE [LARGE SCALE GENOMIC DNA]</scope>
    <source>
        <strain evidence="2">CGMCC 1.12942</strain>
    </source>
</reference>
<dbReference type="Proteomes" id="UP001596500">
    <property type="component" value="Unassembled WGS sequence"/>
</dbReference>
<organism evidence="1 2">
    <name type="scientific">Laceyella putida</name>
    <dbReference type="NCBI Taxonomy" id="110101"/>
    <lineage>
        <taxon>Bacteria</taxon>
        <taxon>Bacillati</taxon>
        <taxon>Bacillota</taxon>
        <taxon>Bacilli</taxon>
        <taxon>Bacillales</taxon>
        <taxon>Thermoactinomycetaceae</taxon>
        <taxon>Laceyella</taxon>
    </lineage>
</organism>
<accession>A0ABW2RM17</accession>
<evidence type="ECO:0000313" key="2">
    <source>
        <dbReference type="Proteomes" id="UP001596500"/>
    </source>
</evidence>
<comment type="caution">
    <text evidence="1">The sequence shown here is derived from an EMBL/GenBank/DDBJ whole genome shotgun (WGS) entry which is preliminary data.</text>
</comment>
<proteinExistence type="predicted"/>
<keyword evidence="2" id="KW-1185">Reference proteome</keyword>
<evidence type="ECO:0000313" key="1">
    <source>
        <dbReference type="EMBL" id="MFC7441786.1"/>
    </source>
</evidence>
<gene>
    <name evidence="1" type="ORF">ACFQNG_11825</name>
</gene>
<sequence>MILAIASTFLSKINFHDFSLSAIATSFLSLYWDIYINFEHDWRQTENGLPLLFVLLLGHVWQIKLIDRRRRKIFFPMSADGQVKRMGQRVWSRRHIYQTRLSIFNDLNSGGG</sequence>
<dbReference type="EMBL" id="JBHTBW010000037">
    <property type="protein sequence ID" value="MFC7441786.1"/>
    <property type="molecule type" value="Genomic_DNA"/>
</dbReference>
<name>A0ABW2RM17_9BACL</name>
<protein>
    <submittedName>
        <fullName evidence="1">Uncharacterized protein</fullName>
    </submittedName>
</protein>